<gene>
    <name evidence="1" type="ORF">CLO192961_LOCUS179562</name>
</gene>
<dbReference type="EMBL" id="CABFNS010000742">
    <property type="protein sequence ID" value="VUC26063.1"/>
    <property type="molecule type" value="Genomic_DNA"/>
</dbReference>
<dbReference type="Pfam" id="PF12311">
    <property type="entry name" value="DUF3632"/>
    <property type="match status" value="1"/>
</dbReference>
<evidence type="ECO:0000313" key="1">
    <source>
        <dbReference type="EMBL" id="VUC26063.1"/>
    </source>
</evidence>
<dbReference type="Proteomes" id="UP000766486">
    <property type="component" value="Unassembled WGS sequence"/>
</dbReference>
<reference evidence="1 2" key="1">
    <citation type="submission" date="2019-06" db="EMBL/GenBank/DDBJ databases">
        <authorList>
            <person name="Broberg M."/>
        </authorList>
    </citation>
    <scope>NUCLEOTIDE SEQUENCE [LARGE SCALE GENOMIC DNA]</scope>
</reference>
<protein>
    <recommendedName>
        <fullName evidence="3">WHIM1 domain-containing protein</fullName>
    </recommendedName>
</protein>
<sequence>MAASEEKPFETRLFDDGDDEETLIYKNLLQSLITQSKSPSVVATDIDSWVAQNANQKFNALKSRDPPFRLDGGEEEWLSMRLLGPNPSKDINSLFEAIAVICSAFPPSSPAQDRLIELVQSLKDQPHHDVPSVSPKENDSGTYDFTETTTLWQFGTDNVRYLMMNFNSEAEELAYPFSDVETPGSEVQLRWRNLQAFVARLTTSSLIDCGDLCALSNILPSSSAYPDLGERKVGGPKRIEGDLLAGSHWISSEQACRWVYEQCKATEAKKGRFYDLWNMKTWNELKGQLSYIMGDERFSTESRQLAKSLREKMDSQEIES</sequence>
<comment type="caution">
    <text evidence="1">The sequence shown here is derived from an EMBL/GenBank/DDBJ whole genome shotgun (WGS) entry which is preliminary data.</text>
</comment>
<proteinExistence type="predicted"/>
<keyword evidence="2" id="KW-1185">Reference proteome</keyword>
<dbReference type="InterPro" id="IPR022085">
    <property type="entry name" value="OpdG"/>
</dbReference>
<organism evidence="1 2">
    <name type="scientific">Bionectria ochroleuca</name>
    <name type="common">Gliocladium roseum</name>
    <dbReference type="NCBI Taxonomy" id="29856"/>
    <lineage>
        <taxon>Eukaryota</taxon>
        <taxon>Fungi</taxon>
        <taxon>Dikarya</taxon>
        <taxon>Ascomycota</taxon>
        <taxon>Pezizomycotina</taxon>
        <taxon>Sordariomycetes</taxon>
        <taxon>Hypocreomycetidae</taxon>
        <taxon>Hypocreales</taxon>
        <taxon>Bionectriaceae</taxon>
        <taxon>Clonostachys</taxon>
    </lineage>
</organism>
<evidence type="ECO:0000313" key="2">
    <source>
        <dbReference type="Proteomes" id="UP000766486"/>
    </source>
</evidence>
<accession>A0ABY6U5N2</accession>
<evidence type="ECO:0008006" key="3">
    <source>
        <dbReference type="Google" id="ProtNLM"/>
    </source>
</evidence>
<name>A0ABY6U5N2_BIOOC</name>